<dbReference type="GO" id="GO:0016746">
    <property type="term" value="F:acyltransferase activity"/>
    <property type="evidence" value="ECO:0007669"/>
    <property type="project" value="UniProtKB-KW"/>
</dbReference>
<dbReference type="Proteomes" id="UP000248259">
    <property type="component" value="Unassembled WGS sequence"/>
</dbReference>
<keyword evidence="2" id="KW-1003">Cell membrane</keyword>
<name>A0A323V0C2_9RHOO</name>
<evidence type="ECO:0000256" key="5">
    <source>
        <dbReference type="ARBA" id="ARBA00023136"/>
    </source>
</evidence>
<evidence type="ECO:0000256" key="1">
    <source>
        <dbReference type="ARBA" id="ARBA00004533"/>
    </source>
</evidence>
<reference evidence="7 8" key="1">
    <citation type="submission" date="2018-06" db="EMBL/GenBank/DDBJ databases">
        <title>Azoarcus communis strain SWub3 genome.</title>
        <authorList>
            <person name="Zorraquino Salvo V."/>
            <person name="Toubiana D."/>
            <person name="Blumwald E."/>
        </authorList>
    </citation>
    <scope>NUCLEOTIDE SEQUENCE [LARGE SCALE GENOMIC DNA]</scope>
    <source>
        <strain evidence="7 8">SWub3</strain>
    </source>
</reference>
<dbReference type="GO" id="GO:0009247">
    <property type="term" value="P:glycolipid biosynthetic process"/>
    <property type="evidence" value="ECO:0007669"/>
    <property type="project" value="UniProtKB-ARBA"/>
</dbReference>
<dbReference type="PIRSF" id="PIRSF026649">
    <property type="entry name" value="MsbB"/>
    <property type="match status" value="1"/>
</dbReference>
<evidence type="ECO:0000313" key="8">
    <source>
        <dbReference type="Proteomes" id="UP000248259"/>
    </source>
</evidence>
<dbReference type="EMBL" id="QKOE01000001">
    <property type="protein sequence ID" value="PZA18225.1"/>
    <property type="molecule type" value="Genomic_DNA"/>
</dbReference>
<dbReference type="Pfam" id="PF03279">
    <property type="entry name" value="Lip_A_acyltrans"/>
    <property type="match status" value="1"/>
</dbReference>
<keyword evidence="5" id="KW-0472">Membrane</keyword>
<protein>
    <submittedName>
        <fullName evidence="7">Lysophospholipid acyltransferase family protein</fullName>
    </submittedName>
</protein>
<proteinExistence type="predicted"/>
<keyword evidence="8" id="KW-1185">Reference proteome</keyword>
<organism evidence="7 8">
    <name type="scientific">Parazoarcus communis SWub3 = DSM 12120</name>
    <dbReference type="NCBI Taxonomy" id="1121029"/>
    <lineage>
        <taxon>Bacteria</taxon>
        <taxon>Pseudomonadati</taxon>
        <taxon>Pseudomonadota</taxon>
        <taxon>Betaproteobacteria</taxon>
        <taxon>Rhodocyclales</taxon>
        <taxon>Zoogloeaceae</taxon>
        <taxon>Parazoarcus</taxon>
    </lineage>
</organism>
<dbReference type="PANTHER" id="PTHR30606:SF10">
    <property type="entry name" value="PHOSPHATIDYLINOSITOL MANNOSIDE ACYLTRANSFERASE"/>
    <property type="match status" value="1"/>
</dbReference>
<comment type="subcellular location">
    <subcellularLocation>
        <location evidence="1">Cell inner membrane</location>
    </subcellularLocation>
</comment>
<dbReference type="InterPro" id="IPR004960">
    <property type="entry name" value="LipA_acyltrans"/>
</dbReference>
<accession>A0A323V0C2</accession>
<dbReference type="GO" id="GO:0005886">
    <property type="term" value="C:plasma membrane"/>
    <property type="evidence" value="ECO:0007669"/>
    <property type="project" value="UniProtKB-SubCell"/>
</dbReference>
<keyword evidence="6 7" id="KW-0012">Acyltransferase</keyword>
<gene>
    <name evidence="7" type="ORF">DNK49_01420</name>
</gene>
<dbReference type="PANTHER" id="PTHR30606">
    <property type="entry name" value="LIPID A BIOSYNTHESIS LAUROYL ACYLTRANSFERASE"/>
    <property type="match status" value="1"/>
</dbReference>
<sequence length="304" mass="34215">MFSGQTLRSSPQEFTVFVDTLFRLLARLPLAWLHRLGGWAGWLAYTASPSYRRRLRHNLQSALGRLDPTILHTAVAESGRQALELPWLWLRPAEEVVASVVRVEGWEWVEAAQRESAGILFITPHLGCFEITAQYFASHAPVTVLYRPPRNRALEPLMQAGRVRGRMQTAPADLSGVRKLVKTLRSKEAVGMLPDQVPGAGEGVWADFFGRPAWTMTLAARLSEVKGVHVIYCWAERLPRGQGYVFRLSGPTEPLEGSLEQRVAIMNREVERLILQCPGQYIWGYNRYKKPRSARAAADEAEVS</sequence>
<evidence type="ECO:0000256" key="2">
    <source>
        <dbReference type="ARBA" id="ARBA00022475"/>
    </source>
</evidence>
<dbReference type="RefSeq" id="WP_110522526.1">
    <property type="nucleotide sequence ID" value="NZ_QKOE01000001.1"/>
</dbReference>
<evidence type="ECO:0000256" key="6">
    <source>
        <dbReference type="ARBA" id="ARBA00023315"/>
    </source>
</evidence>
<keyword evidence="4 7" id="KW-0808">Transferase</keyword>
<dbReference type="CDD" id="cd07984">
    <property type="entry name" value="LPLAT_LABLAT-like"/>
    <property type="match status" value="1"/>
</dbReference>
<comment type="caution">
    <text evidence="7">The sequence shown here is derived from an EMBL/GenBank/DDBJ whole genome shotgun (WGS) entry which is preliminary data.</text>
</comment>
<dbReference type="OrthoDB" id="8524027at2"/>
<dbReference type="NCBIfam" id="NF006487">
    <property type="entry name" value="PRK08905.1"/>
    <property type="match status" value="1"/>
</dbReference>
<evidence type="ECO:0000256" key="4">
    <source>
        <dbReference type="ARBA" id="ARBA00022679"/>
    </source>
</evidence>
<keyword evidence="3" id="KW-0997">Cell inner membrane</keyword>
<evidence type="ECO:0000256" key="3">
    <source>
        <dbReference type="ARBA" id="ARBA00022519"/>
    </source>
</evidence>
<evidence type="ECO:0000313" key="7">
    <source>
        <dbReference type="EMBL" id="PZA18225.1"/>
    </source>
</evidence>
<dbReference type="AlphaFoldDB" id="A0A323V0C2"/>